<dbReference type="Proteomes" id="UP000217785">
    <property type="component" value="Unassembled WGS sequence"/>
</dbReference>
<reference evidence="2" key="1">
    <citation type="submission" date="2017-07" db="EMBL/GenBank/DDBJ databases">
        <title>Draft genome sequence of Effusibacillus lacus strain skLN1.</title>
        <authorList>
            <person name="Watanabe M."/>
            <person name="Kojima H."/>
            <person name="Fukui M."/>
        </authorList>
    </citation>
    <scope>NUCLEOTIDE SEQUENCE [LARGE SCALE GENOMIC DNA]</scope>
    <source>
        <strain evidence="2">skLN1</strain>
    </source>
</reference>
<evidence type="ECO:0000313" key="1">
    <source>
        <dbReference type="EMBL" id="GAX91856.1"/>
    </source>
</evidence>
<name>A0A292YRP7_9BACL</name>
<organism evidence="1 2">
    <name type="scientific">Effusibacillus lacus</name>
    <dbReference type="NCBI Taxonomy" id="1348429"/>
    <lineage>
        <taxon>Bacteria</taxon>
        <taxon>Bacillati</taxon>
        <taxon>Bacillota</taxon>
        <taxon>Bacilli</taxon>
        <taxon>Bacillales</taxon>
        <taxon>Alicyclobacillaceae</taxon>
        <taxon>Effusibacillus</taxon>
    </lineage>
</organism>
<dbReference type="AlphaFoldDB" id="A0A292YRP7"/>
<evidence type="ECO:0000313" key="2">
    <source>
        <dbReference type="Proteomes" id="UP000217785"/>
    </source>
</evidence>
<accession>A0A292YRP7</accession>
<protein>
    <submittedName>
        <fullName evidence="1">Uncharacterized protein</fullName>
    </submittedName>
</protein>
<proteinExistence type="predicted"/>
<comment type="caution">
    <text evidence="1">The sequence shown here is derived from an EMBL/GenBank/DDBJ whole genome shotgun (WGS) entry which is preliminary data.</text>
</comment>
<gene>
    <name evidence="1" type="ORF">EFBL_3547</name>
</gene>
<dbReference type="EMBL" id="BDUF01000109">
    <property type="protein sequence ID" value="GAX91856.1"/>
    <property type="molecule type" value="Genomic_DNA"/>
</dbReference>
<dbReference type="PROSITE" id="PS51257">
    <property type="entry name" value="PROKAR_LIPOPROTEIN"/>
    <property type="match status" value="1"/>
</dbReference>
<keyword evidence="2" id="KW-1185">Reference proteome</keyword>
<sequence length="42" mass="4696">MTKHKLLMLFLLGLLIGCGAGWGYYVFVMTPNYDTVSNASRL</sequence>